<dbReference type="EMBL" id="JAODUP010003174">
    <property type="protein sequence ID" value="KAK2138367.1"/>
    <property type="molecule type" value="Genomic_DNA"/>
</dbReference>
<organism evidence="1 2">
    <name type="scientific">Paralvinella palmiformis</name>
    <dbReference type="NCBI Taxonomy" id="53620"/>
    <lineage>
        <taxon>Eukaryota</taxon>
        <taxon>Metazoa</taxon>
        <taxon>Spiralia</taxon>
        <taxon>Lophotrochozoa</taxon>
        <taxon>Annelida</taxon>
        <taxon>Polychaeta</taxon>
        <taxon>Sedentaria</taxon>
        <taxon>Canalipalpata</taxon>
        <taxon>Terebellida</taxon>
        <taxon>Terebelliformia</taxon>
        <taxon>Alvinellidae</taxon>
        <taxon>Paralvinella</taxon>
    </lineage>
</organism>
<sequence length="147" mass="16661">MLLLGLTLTGQSGQLFIEFVRLVNKVEILSRDRPVFWLFENVASMTLDVKRLCPAFLDPQSLNSIGAAEELDKFLMGQRIAKVKKICTITTRMNSLMQFKGHDRLPVQMGTSDDILWVPEIERVFGFQHYVGIGSRRNCLVKECPSG</sequence>
<reference evidence="1" key="1">
    <citation type="journal article" date="2023" name="Mol. Biol. Evol.">
        <title>Third-Generation Sequencing Reveals the Adaptive Role of the Epigenome in Three Deep-Sea Polychaetes.</title>
        <authorList>
            <person name="Perez M."/>
            <person name="Aroh O."/>
            <person name="Sun Y."/>
            <person name="Lan Y."/>
            <person name="Juniper S.K."/>
            <person name="Young C.R."/>
            <person name="Angers B."/>
            <person name="Qian P.Y."/>
        </authorList>
    </citation>
    <scope>NUCLEOTIDE SEQUENCE</scope>
    <source>
        <strain evidence="1">P08H-3</strain>
    </source>
</reference>
<accession>A0AAD9MJQ6</accession>
<comment type="caution">
    <text evidence="1">The sequence shown here is derived from an EMBL/GenBank/DDBJ whole genome shotgun (WGS) entry which is preliminary data.</text>
</comment>
<proteinExistence type="predicted"/>
<protein>
    <submittedName>
        <fullName evidence="1">DNA (Cytosine-5)-methyltransferase 3</fullName>
    </submittedName>
</protein>
<evidence type="ECO:0000313" key="2">
    <source>
        <dbReference type="Proteomes" id="UP001208570"/>
    </source>
</evidence>
<dbReference type="Proteomes" id="UP001208570">
    <property type="component" value="Unassembled WGS sequence"/>
</dbReference>
<keyword evidence="2" id="KW-1185">Reference proteome</keyword>
<name>A0AAD9MJQ6_9ANNE</name>
<gene>
    <name evidence="1" type="primary">Dnmt3</name>
    <name evidence="1" type="ORF">LSH36_3177g00000</name>
</gene>
<dbReference type="AlphaFoldDB" id="A0AAD9MJQ6"/>
<evidence type="ECO:0000313" key="1">
    <source>
        <dbReference type="EMBL" id="KAK2138367.1"/>
    </source>
</evidence>
<dbReference type="Gene3D" id="2.20.70.90">
    <property type="match status" value="1"/>
</dbReference>